<reference evidence="3 4" key="1">
    <citation type="submission" date="2019-03" db="EMBL/GenBank/DDBJ databases">
        <title>Genomics of glacier-inhabiting Cryobacterium strains.</title>
        <authorList>
            <person name="Liu Q."/>
            <person name="Xin Y.-H."/>
        </authorList>
    </citation>
    <scope>NUCLEOTIDE SEQUENCE [LARGE SCALE GENOMIC DNA]</scope>
    <source>
        <strain evidence="3 4">CGMCC 1.10440</strain>
    </source>
</reference>
<evidence type="ECO:0000256" key="1">
    <source>
        <dbReference type="SAM" id="MobiDB-lite"/>
    </source>
</evidence>
<feature type="transmembrane region" description="Helical" evidence="2">
    <location>
        <begin position="63"/>
        <end position="82"/>
    </location>
</feature>
<feature type="transmembrane region" description="Helical" evidence="2">
    <location>
        <begin position="40"/>
        <end position="57"/>
    </location>
</feature>
<sequence>MPLSEQEQRLLEEMERSLYHNDADFVATVGSHDSRPNYRWIVIGILIGIVGFAGIITGVATRIPIIGVVGFVVLFAGVLLALRRSKAPVSSSTSEPSGSSTRQKAGFMDRMNDRWDRRQDERGQ</sequence>
<feature type="compositionally biased region" description="Basic and acidic residues" evidence="1">
    <location>
        <begin position="110"/>
        <end position="124"/>
    </location>
</feature>
<evidence type="ECO:0000313" key="4">
    <source>
        <dbReference type="Proteomes" id="UP000298488"/>
    </source>
</evidence>
<dbReference type="EMBL" id="SOFI01000003">
    <property type="protein sequence ID" value="TFB78938.1"/>
    <property type="molecule type" value="Genomic_DNA"/>
</dbReference>
<dbReference type="AlphaFoldDB" id="A0A4V3I9C3"/>
<dbReference type="InterPro" id="IPR021401">
    <property type="entry name" value="DUF3040"/>
</dbReference>
<evidence type="ECO:0000256" key="2">
    <source>
        <dbReference type="SAM" id="Phobius"/>
    </source>
</evidence>
<evidence type="ECO:0000313" key="3">
    <source>
        <dbReference type="EMBL" id="TFB78938.1"/>
    </source>
</evidence>
<comment type="caution">
    <text evidence="3">The sequence shown here is derived from an EMBL/GenBank/DDBJ whole genome shotgun (WGS) entry which is preliminary data.</text>
</comment>
<accession>A0A4V3I9C3</accession>
<proteinExistence type="predicted"/>
<feature type="compositionally biased region" description="Low complexity" evidence="1">
    <location>
        <begin position="85"/>
        <end position="100"/>
    </location>
</feature>
<feature type="region of interest" description="Disordered" evidence="1">
    <location>
        <begin position="85"/>
        <end position="124"/>
    </location>
</feature>
<dbReference type="Pfam" id="PF11239">
    <property type="entry name" value="DUF3040"/>
    <property type="match status" value="1"/>
</dbReference>
<keyword evidence="2" id="KW-0812">Transmembrane</keyword>
<keyword evidence="2" id="KW-0472">Membrane</keyword>
<dbReference type="RefSeq" id="WP_104094820.1">
    <property type="nucleotide sequence ID" value="NZ_JACHBP010000001.1"/>
</dbReference>
<protein>
    <submittedName>
        <fullName evidence="3">DUF3040 domain-containing protein</fullName>
    </submittedName>
</protein>
<gene>
    <name evidence="3" type="ORF">E3N84_01935</name>
</gene>
<keyword evidence="2" id="KW-1133">Transmembrane helix</keyword>
<dbReference type="Proteomes" id="UP000298488">
    <property type="component" value="Unassembled WGS sequence"/>
</dbReference>
<name>A0A4V3I9C3_9MICO</name>
<keyword evidence="4" id="KW-1185">Reference proteome</keyword>
<organism evidence="3 4">
    <name type="scientific">Terrimesophilobacter mesophilus</name>
    <dbReference type="NCBI Taxonomy" id="433647"/>
    <lineage>
        <taxon>Bacteria</taxon>
        <taxon>Bacillati</taxon>
        <taxon>Actinomycetota</taxon>
        <taxon>Actinomycetes</taxon>
        <taxon>Micrococcales</taxon>
        <taxon>Microbacteriaceae</taxon>
        <taxon>Terrimesophilobacter</taxon>
    </lineage>
</organism>